<dbReference type="SUPFAM" id="SSF54637">
    <property type="entry name" value="Thioesterase/thiol ester dehydrase-isomerase"/>
    <property type="match status" value="1"/>
</dbReference>
<keyword evidence="4" id="KW-0808">Transferase</keyword>
<dbReference type="GO" id="GO:0004318">
    <property type="term" value="F:enoyl-[acyl-carrier-protein] reductase (NADH) activity"/>
    <property type="evidence" value="ECO:0007669"/>
    <property type="project" value="InterPro"/>
</dbReference>
<dbReference type="PROSITE" id="PS00606">
    <property type="entry name" value="KS3_1"/>
    <property type="match status" value="1"/>
</dbReference>
<dbReference type="InterPro" id="IPR016039">
    <property type="entry name" value="Thiolase-like"/>
</dbReference>
<dbReference type="Pfam" id="PF02801">
    <property type="entry name" value="Ketoacyl-synt_C"/>
    <property type="match status" value="1"/>
</dbReference>
<dbReference type="PROSITE" id="PS52004">
    <property type="entry name" value="KS3_2"/>
    <property type="match status" value="1"/>
</dbReference>
<dbReference type="Gene3D" id="3.40.50.720">
    <property type="entry name" value="NAD(P)-binding Rossmann-like Domain"/>
    <property type="match status" value="1"/>
</dbReference>
<dbReference type="Pfam" id="PF00109">
    <property type="entry name" value="ketoacyl-synt"/>
    <property type="match status" value="1"/>
</dbReference>
<feature type="compositionally biased region" description="Low complexity" evidence="8">
    <location>
        <begin position="1247"/>
        <end position="1261"/>
    </location>
</feature>
<dbReference type="SMART" id="SM00825">
    <property type="entry name" value="PKS_KS"/>
    <property type="match status" value="1"/>
</dbReference>
<feature type="region of interest" description="Disordered" evidence="8">
    <location>
        <begin position="1847"/>
        <end position="1934"/>
    </location>
</feature>
<evidence type="ECO:0000256" key="8">
    <source>
        <dbReference type="SAM" id="MobiDB-lite"/>
    </source>
</evidence>
<organism evidence="10">
    <name type="scientific">Paraconexibacter sp. AEG42_29</name>
    <dbReference type="NCBI Taxonomy" id="2997339"/>
    <lineage>
        <taxon>Bacteria</taxon>
        <taxon>Bacillati</taxon>
        <taxon>Actinomycetota</taxon>
        <taxon>Thermoleophilia</taxon>
        <taxon>Solirubrobacterales</taxon>
        <taxon>Paraconexibacteraceae</taxon>
        <taxon>Paraconexibacter</taxon>
    </lineage>
</organism>
<dbReference type="SUPFAM" id="SSF52151">
    <property type="entry name" value="FabD/lysophospholipase-like"/>
    <property type="match status" value="2"/>
</dbReference>
<dbReference type="PANTHER" id="PTHR10982">
    <property type="entry name" value="MALONYL COA-ACYL CARRIER PROTEIN TRANSACYLASE"/>
    <property type="match status" value="1"/>
</dbReference>
<dbReference type="Pfam" id="PF00698">
    <property type="entry name" value="Acyl_transf_1"/>
    <property type="match status" value="1"/>
</dbReference>
<dbReference type="Gene3D" id="1.20.930.70">
    <property type="match status" value="1"/>
</dbReference>
<dbReference type="InterPro" id="IPR003965">
    <property type="entry name" value="Fatty_acid_synthase"/>
</dbReference>
<sequence>MSITEPSPVMPAVQSLVARLRDNHATAALTFAGQGADPLAELSALVRTAPALRPLLEGGALAVQRAAAEPALRDSGLLRHGFDVAAWLDDPDGAPDADYLRSAPVSAPLVLLAQALLWEAARTDGLHEAVAAGAITRTAGHSLGLLGALLVAEAPEDAVDDARLARYLRIALGHGVHALAATPAGASARPTAPATPMAAVGGVRHDRLAAVVARLNHERLRPQDAVRCALVNTRTRTVVSGPPAALTVLRDELERLARDEEAAQRAGRRGGSPLRFTWSPLPVDVPYHALSDAAAVDFAGWLRGSGLLPVAPDLELPVLSGSDARDLRAHPDLAAAVAAAQLRETVRWDLVCGALAAGETDWVLDLGPGTAVAHLTAENLRGSGVRTLGLASPEGRRRLVTAGAVPAGRDLEYAAFAPSVVELPDGRRHVETRYTQRLGRPPIVLAGMTPTTTDAPIVAAAVNAGYTAELAGGGQPDRWTLHRRLAELEELLEPGRELVFNTLLLDRHLWDLHVEGAALVPQARAAGAPLAGLTVSAGIPDADEAIALLDRLTALGMHANAFKPGTREQVGRVLAIADAAPHHLVCVQLEGGRGGGHHSWEDLQDLLLDTYDDLRRRANVVLCVAGGIATPAEAADLLTGAWSVAHGEPAMPVDAVLLGTVAMACREAAASPAVKAALVAAPGSAEWVPRRAVDGGVTSARSNLNADIHLLDNAAARTAHLLESVAGDAAAVAERADEIVAALATTAKPYLGDLRGMTYLETVEALTARLATGRGGRYDDGAWGHPSWRERALLVYRRFAARLDPVDEGVVVPAVGHLGDLDDPAAALSAFAAAYPDAGSTLLDPADVAHVLAVCDGPGKPVPFVPVLDGEVRRWYMADALWQAQDDRLGADGVFVIPGPHAVAGITRADEPVADLLRRFEDGVLDALGDDAQVAVRDRLATEGPRTSALARLAGTRSGVVAGLCVAPTVVADGTRTAPNPLLRLIGAEDELELDEAPDGTIERLVARCGSEQVVVSVAPDDASVVLVTASDAVSRSVSSSGLFGSSAPTGSSASSSLEADPSRYETPGGLQLRFRALGDGRFAALDSGAALAAYAAGGLGVEPLAPGADPFGAGVRAAWACPAGLAASYGALTGAAHRGVPLDLAFTLAWPALGRLLGSPPLAAHLSALLHAEHAVTPLAAWPPRVDEAGTVVVRVVAVEDPADAPTTVRCRAHLAGERGPLADVETVLIVRTPGPVFGTGAGAWSSSGGIAGPSSAADGTAGPSAVAPATPDRPDPHASAADDDQSAPAPVTTGPSSVASATPNGPDPAPGPGPGVDADRPRTARPALVLARAEDVAPDTGGAFARVGGDHNPLHRSVLSARLAGIDRPVVHGAWTAARAGAFLVDAVCGGDPARVRSWHVRFVAPVFPHALLDLTAERVGVRDGRRVVAVRVEADGVLVAAAEAEVLPEATALVFPGQGVQRPGLGSESRDRSRAARAVWDRADRFLRSRFGVPLLDVVERNPAALRRDDGTVVRHPEGVLFRTELTQPALVALAAAQSAELTDAGVVSHDGPPVAAGHSVGEFSALVALGVLDLEAALELVYRRGEAMQRHVPRDAAGRSAFGLAVVDPSRTTDLDPTTLAALVADIAQRTGAVLEIVNHNALGQQYAVAGDRAALDALVARVGARAVLVVPGIDVPFHSSVLQPAVADLRTALEDLVGAVDHRRLVDRWVPNLVGRPFTLEPAFVADVAARTGEAFDAAAGPDDLARGLLIALLAHQLAAPVQWINSVHALTGPAATGGLGVTRIVEVGPAAAPVLTGLTRATLAHAGGEPPAVILHSELDRTAVLDAEEPPVEVEVDAGLSVASDTGRPPAAPSVRSPASGGGETDGQRARSSGSASNVQSPTPGGGETDGQRAGSSGSASNVHSPTPGGGETDGRPAGPAGAPARPVADQPLHAGLALRLALAAQARVRPDQLDGSETIDQLFQGVSSRRNQVLIDIGRELALSGAEGVQRQTVGELVEALAAHASYRFPGPYLREVMAAGLSRALGRSGLGRPQAAQHLSVRWGLGPGLTEQALAVAALESREGASARGGPLGRLADDLPASPADARTYLDGAVALLADDLGIVLRPFAAAAPSASAAVDPAALTRVEQAVRAAAHDLVAALDGDADDGAPPTAPADDAAADRARLAVLDAELGTGRADEVAPAFDARRHVRFDDAGATARWDLVRAYHAALDDRLDRDGLTHAVAQLALHGADPVLTGSALHLAERAAQLGRPDVAVALRAAAVPRATPLPPAGLGADGSPDAARPADLLDRLVAAGHEHLAAALASALETAPDLRDERALVTGASPGSIGAALVRHLLRSGATVVVTTSTDTAARRRWYRDLYRAAAAPGAVLHVLPANLGSFADVDALAAWLREPGGARRGRPELALDPLPPTLVAPFAALPTAGDLDTAGAASEAAVRLQLLGVQRLIGALAADASPGRPPAVLLPLSPNHGTFGGDGIYSETKAALEVALRRWHAEQATWGGRVRLLAPRIGWVRGTGLMGANDPAARTAEAALGIRTLTADEMGWLLTGLLSPAVRTASARAPYEVDLTGGLADATGAGGLLGAVPTGTAGSTPPPVAPTPSDVHLLSSGQPETDVRPVAEPEPALPGPLTGFAVRPRIPPPPAPTATVDGTGTGIADTGPVASPRLEPRDLVVIVGTGELGPGGSARTRAELERGGPLSPRAVVELAWACGLVRAERDRYAIRWVDAASGAVVAEGDLAGRYRDAVRGRIGLRPLHDDGVLDPEGFTVLATVPLDRELRFEVAGREEAETFLAADPERTRIAPAEDGGPAWTVTQAAGSLVRVPRTVPHTRRTVGQLPDGLDLGLLGVPDDLLATADRMALVNLACSDAAFQDAGLTPEQLLTGVHPALVANTQGAGMGGMASLRRLLLDHLLGRDRQTDRLQESLGNVVAAHVVQGYVGSYGSMVHPVAACATAAVSLEEAHDMIRLGKADAVLAGGYDDLTPEGMHGFADMGATADGAVQAAAGLDPAESSRPNDLRRSGFVEAQGGGALLCVRGDVALDLGLPVRGVLLHAQSTADGIHASIPAPGMGILATALGGPDAPLARALGRHGLTVDDIGIVSKHDTSTEMNDPNEADLHERMQAALGRTPGRPLLVVSQKAVTGHAKGGAAAWQVAGALQAMAEGIVPGNPNLESVDPLVAGGASLTLGDTTLRVSAADPVRAAVVTSLGFGHVSALVAVAHPDVFLDAVPPAVRDEYRTRAARRRADGERARLERMLGDGEDLRRSDRRFGGGGDGAGTGEGDAADRREAEAALLLDPDARLGDDGRYPPRQR</sequence>
<dbReference type="Gene3D" id="3.20.20.70">
    <property type="entry name" value="Aldolase class I"/>
    <property type="match status" value="1"/>
</dbReference>
<dbReference type="Pfam" id="PF01575">
    <property type="entry name" value="MaoC_dehydratas"/>
    <property type="match status" value="1"/>
</dbReference>
<evidence type="ECO:0000256" key="2">
    <source>
        <dbReference type="ARBA" id="ARBA00022450"/>
    </source>
</evidence>
<feature type="compositionally biased region" description="Basic and acidic residues" evidence="8">
    <location>
        <begin position="3314"/>
        <end position="3329"/>
    </location>
</feature>
<comment type="similarity">
    <text evidence="1">Belongs to the enoyl-CoA hydratase/isomerase family.</text>
</comment>
<evidence type="ECO:0000256" key="3">
    <source>
        <dbReference type="ARBA" id="ARBA00022553"/>
    </source>
</evidence>
<dbReference type="KEGG" id="parq:DSM112329_05081"/>
<keyword evidence="6" id="KW-0521">NADP</keyword>
<feature type="region of interest" description="Disordered" evidence="8">
    <location>
        <begin position="3258"/>
        <end position="3329"/>
    </location>
</feature>
<dbReference type="InterPro" id="IPR014031">
    <property type="entry name" value="Ketoacyl_synth_C"/>
</dbReference>
<name>A0AAU7B2J4_9ACTN</name>
<feature type="domain" description="Ketosynthase family 3 (KS3)" evidence="9">
    <location>
        <begin position="2781"/>
        <end position="3237"/>
    </location>
</feature>
<dbReference type="GO" id="GO:0004315">
    <property type="term" value="F:3-oxoacyl-[acyl-carrier-protein] synthase activity"/>
    <property type="evidence" value="ECO:0007669"/>
    <property type="project" value="InterPro"/>
</dbReference>
<evidence type="ECO:0000313" key="10">
    <source>
        <dbReference type="EMBL" id="XAY08183.1"/>
    </source>
</evidence>
<keyword evidence="3" id="KW-0597">Phosphoprotein</keyword>
<dbReference type="SUPFAM" id="SSF51735">
    <property type="entry name" value="NAD(P)-binding Rossmann-fold domains"/>
    <property type="match status" value="1"/>
</dbReference>
<feature type="region of interest" description="Disordered" evidence="8">
    <location>
        <begin position="1247"/>
        <end position="1323"/>
    </location>
</feature>
<dbReference type="InterPro" id="IPR032088">
    <property type="entry name" value="SAT"/>
</dbReference>
<dbReference type="GO" id="GO:0004312">
    <property type="term" value="F:fatty acid synthase activity"/>
    <property type="evidence" value="ECO:0007669"/>
    <property type="project" value="InterPro"/>
</dbReference>
<dbReference type="GO" id="GO:0005835">
    <property type="term" value="C:fatty acid synthase complex"/>
    <property type="evidence" value="ECO:0007669"/>
    <property type="project" value="InterPro"/>
</dbReference>
<dbReference type="Gene3D" id="3.30.70.3330">
    <property type="match status" value="1"/>
</dbReference>
<keyword evidence="2" id="KW-0596">Phosphopantetheine</keyword>
<dbReference type="SMART" id="SM00827">
    <property type="entry name" value="PKS_AT"/>
    <property type="match status" value="1"/>
</dbReference>
<dbReference type="GO" id="GO:0006633">
    <property type="term" value="P:fatty acid biosynthetic process"/>
    <property type="evidence" value="ECO:0007669"/>
    <property type="project" value="InterPro"/>
</dbReference>
<dbReference type="Pfam" id="PF08354">
    <property type="entry name" value="Fas1-AflB-like_hel"/>
    <property type="match status" value="1"/>
</dbReference>
<dbReference type="SUPFAM" id="SSF51412">
    <property type="entry name" value="Inosine monophosphate dehydrogenase (IMPDH)"/>
    <property type="match status" value="1"/>
</dbReference>
<dbReference type="Gene3D" id="3.40.366.10">
    <property type="entry name" value="Malonyl-Coenzyme A Acyl Carrier Protein, domain 2"/>
    <property type="match status" value="3"/>
</dbReference>
<feature type="compositionally biased region" description="Low complexity" evidence="8">
    <location>
        <begin position="1038"/>
        <end position="1057"/>
    </location>
</feature>
<dbReference type="Pfam" id="PF16073">
    <property type="entry name" value="SAT"/>
    <property type="match status" value="1"/>
</dbReference>
<feature type="region of interest" description="Disordered" evidence="8">
    <location>
        <begin position="1038"/>
        <end position="1065"/>
    </location>
</feature>
<evidence type="ECO:0000256" key="7">
    <source>
        <dbReference type="ARBA" id="ARBA00023002"/>
    </source>
</evidence>
<evidence type="ECO:0000259" key="9">
    <source>
        <dbReference type="PROSITE" id="PS52004"/>
    </source>
</evidence>
<dbReference type="InterPro" id="IPR013785">
    <property type="entry name" value="Aldolase_TIM"/>
</dbReference>
<keyword evidence="7" id="KW-0560">Oxidoreductase</keyword>
<dbReference type="CDD" id="cd00828">
    <property type="entry name" value="elong_cond_enzymes"/>
    <property type="match status" value="1"/>
</dbReference>
<dbReference type="InterPro" id="IPR014030">
    <property type="entry name" value="Ketoacyl_synth_N"/>
</dbReference>
<gene>
    <name evidence="10" type="ORF">DSM112329_05081</name>
</gene>
<dbReference type="InterPro" id="IPR013565">
    <property type="entry name" value="Fas1/AflB-like_central"/>
</dbReference>
<dbReference type="InterPro" id="IPR020841">
    <property type="entry name" value="PKS_Beta-ketoAc_synthase_dom"/>
</dbReference>
<dbReference type="RefSeq" id="WP_354699367.1">
    <property type="nucleotide sequence ID" value="NZ_CP114014.1"/>
</dbReference>
<dbReference type="GO" id="GO:0016787">
    <property type="term" value="F:hydrolase activity"/>
    <property type="evidence" value="ECO:0007669"/>
    <property type="project" value="UniProtKB-KW"/>
</dbReference>
<dbReference type="InterPro" id="IPR029069">
    <property type="entry name" value="HotDog_dom_sf"/>
</dbReference>
<evidence type="ECO:0000256" key="4">
    <source>
        <dbReference type="ARBA" id="ARBA00022679"/>
    </source>
</evidence>
<evidence type="ECO:0000256" key="6">
    <source>
        <dbReference type="ARBA" id="ARBA00022857"/>
    </source>
</evidence>
<feature type="compositionally biased region" description="Polar residues" evidence="8">
    <location>
        <begin position="1876"/>
        <end position="1889"/>
    </location>
</feature>
<feature type="compositionally biased region" description="Basic and acidic residues" evidence="8">
    <location>
        <begin position="3258"/>
        <end position="3286"/>
    </location>
</feature>
<evidence type="ECO:0000256" key="1">
    <source>
        <dbReference type="ARBA" id="ARBA00005254"/>
    </source>
</evidence>
<dbReference type="InterPro" id="IPR036291">
    <property type="entry name" value="NAD(P)-bd_dom_sf"/>
</dbReference>
<keyword evidence="5" id="KW-0378">Hydrolase</keyword>
<dbReference type="EMBL" id="CP114014">
    <property type="protein sequence ID" value="XAY08183.1"/>
    <property type="molecule type" value="Genomic_DNA"/>
</dbReference>
<dbReference type="SUPFAM" id="SSF53901">
    <property type="entry name" value="Thiolase-like"/>
    <property type="match status" value="2"/>
</dbReference>
<feature type="compositionally biased region" description="Gly residues" evidence="8">
    <location>
        <begin position="3287"/>
        <end position="3297"/>
    </location>
</feature>
<dbReference type="Gene3D" id="3.10.129.10">
    <property type="entry name" value="Hotdog Thioesterase"/>
    <property type="match status" value="1"/>
</dbReference>
<dbReference type="InterPro" id="IPR018201">
    <property type="entry name" value="Ketoacyl_synth_AS"/>
</dbReference>
<dbReference type="InterPro" id="IPR002539">
    <property type="entry name" value="MaoC-like_dom"/>
</dbReference>
<dbReference type="InterPro" id="IPR014043">
    <property type="entry name" value="Acyl_transferase_dom"/>
</dbReference>
<dbReference type="InterPro" id="IPR050830">
    <property type="entry name" value="Fungal_FAS"/>
</dbReference>
<feature type="compositionally biased region" description="Polar residues" evidence="8">
    <location>
        <begin position="1900"/>
        <end position="1911"/>
    </location>
</feature>
<proteinExistence type="inferred from homology"/>
<feature type="compositionally biased region" description="Low complexity" evidence="8">
    <location>
        <begin position="1853"/>
        <end position="1865"/>
    </location>
</feature>
<dbReference type="InterPro" id="IPR016035">
    <property type="entry name" value="Acyl_Trfase/lysoPLipase"/>
</dbReference>
<accession>A0AAU7B2J4</accession>
<dbReference type="Gene3D" id="3.40.47.10">
    <property type="match status" value="1"/>
</dbReference>
<dbReference type="InterPro" id="IPR001227">
    <property type="entry name" value="Ac_transferase_dom_sf"/>
</dbReference>
<dbReference type="PRINTS" id="PR01483">
    <property type="entry name" value="FASYNTHASE"/>
</dbReference>
<dbReference type="InterPro" id="IPR047224">
    <property type="entry name" value="FAS_alpha_su_C"/>
</dbReference>
<reference evidence="10" key="1">
    <citation type="submission" date="2022-12" db="EMBL/GenBank/DDBJ databases">
        <title>Paraconexibacter alkalitolerans sp. nov. and Baekduia alba sp. nov., isolated from soil and emended description of the genera Paraconexibacter (Chun et al., 2020) and Baekduia (An et al., 2020).</title>
        <authorList>
            <person name="Vieira S."/>
            <person name="Huber K.J."/>
            <person name="Geppert A."/>
            <person name="Wolf J."/>
            <person name="Neumann-Schaal M."/>
            <person name="Muesken M."/>
            <person name="Overmann J."/>
        </authorList>
    </citation>
    <scope>NUCLEOTIDE SEQUENCE</scope>
    <source>
        <strain evidence="10">AEG42_29</strain>
    </source>
</reference>
<dbReference type="PANTHER" id="PTHR10982:SF21">
    <property type="entry name" value="FATTY ACID SYNTHASE SUBUNIT BETA"/>
    <property type="match status" value="1"/>
</dbReference>
<evidence type="ECO:0000256" key="5">
    <source>
        <dbReference type="ARBA" id="ARBA00022801"/>
    </source>
</evidence>
<protein>
    <recommendedName>
        <fullName evidence="9">Ketosynthase family 3 (KS3) domain-containing protein</fullName>
    </recommendedName>
</protein>
<feature type="compositionally biased region" description="Low complexity" evidence="8">
    <location>
        <begin position="1922"/>
        <end position="1934"/>
    </location>
</feature>